<dbReference type="SUPFAM" id="SSF111369">
    <property type="entry name" value="HlyD-like secretion proteins"/>
    <property type="match status" value="1"/>
</dbReference>
<keyword evidence="5 7" id="KW-0472">Membrane</keyword>
<dbReference type="InterPro" id="IPR058982">
    <property type="entry name" value="Beta-barrel_AprE"/>
</dbReference>
<evidence type="ECO:0000313" key="10">
    <source>
        <dbReference type="Proteomes" id="UP000218785"/>
    </source>
</evidence>
<comment type="similarity">
    <text evidence="2">Belongs to the membrane fusion protein (MFP) (TC 8.A.1) family.</text>
</comment>
<protein>
    <submittedName>
        <fullName evidence="9">Secretion protein HlyD</fullName>
    </submittedName>
</protein>
<keyword evidence="6" id="KW-0175">Coiled coil</keyword>
<dbReference type="Gene3D" id="2.40.30.170">
    <property type="match status" value="1"/>
</dbReference>
<accession>A0A1Z4N8I8</accession>
<dbReference type="PANTHER" id="PTHR30386">
    <property type="entry name" value="MEMBRANE FUSION SUBUNIT OF EMRAB-TOLC MULTIDRUG EFFLUX PUMP"/>
    <property type="match status" value="1"/>
</dbReference>
<feature type="coiled-coil region" evidence="6">
    <location>
        <begin position="181"/>
        <end position="239"/>
    </location>
</feature>
<evidence type="ECO:0000256" key="2">
    <source>
        <dbReference type="ARBA" id="ARBA00009477"/>
    </source>
</evidence>
<dbReference type="Pfam" id="PF26002">
    <property type="entry name" value="Beta-barrel_AprE"/>
    <property type="match status" value="1"/>
</dbReference>
<evidence type="ECO:0000256" key="6">
    <source>
        <dbReference type="SAM" id="Coils"/>
    </source>
</evidence>
<name>A0A1Z4N8I8_9CYAN</name>
<proteinExistence type="inferred from homology"/>
<reference evidence="9 10" key="1">
    <citation type="submission" date="2017-06" db="EMBL/GenBank/DDBJ databases">
        <title>Genome sequencing of cyanobaciteial culture collection at National Institute for Environmental Studies (NIES).</title>
        <authorList>
            <person name="Hirose Y."/>
            <person name="Shimura Y."/>
            <person name="Fujisawa T."/>
            <person name="Nakamura Y."/>
            <person name="Kawachi M."/>
        </authorList>
    </citation>
    <scope>NUCLEOTIDE SEQUENCE [LARGE SCALE GENOMIC DNA]</scope>
    <source>
        <strain evidence="9 10">NIES-37</strain>
    </source>
</reference>
<feature type="domain" description="AprE-like beta-barrel" evidence="8">
    <location>
        <begin position="368"/>
        <end position="444"/>
    </location>
</feature>
<dbReference type="InterPro" id="IPR050739">
    <property type="entry name" value="MFP"/>
</dbReference>
<evidence type="ECO:0000256" key="4">
    <source>
        <dbReference type="ARBA" id="ARBA00022989"/>
    </source>
</evidence>
<evidence type="ECO:0000256" key="5">
    <source>
        <dbReference type="ARBA" id="ARBA00023136"/>
    </source>
</evidence>
<keyword evidence="10" id="KW-1185">Reference proteome</keyword>
<keyword evidence="4 7" id="KW-1133">Transmembrane helix</keyword>
<dbReference type="GO" id="GO:0016020">
    <property type="term" value="C:membrane"/>
    <property type="evidence" value="ECO:0007669"/>
    <property type="project" value="UniProtKB-SubCell"/>
</dbReference>
<dbReference type="KEGG" id="ttq:NIES37_59690"/>
<evidence type="ECO:0000256" key="1">
    <source>
        <dbReference type="ARBA" id="ARBA00004167"/>
    </source>
</evidence>
<dbReference type="AlphaFoldDB" id="A0A1Z4N8I8"/>
<evidence type="ECO:0000256" key="7">
    <source>
        <dbReference type="SAM" id="Phobius"/>
    </source>
</evidence>
<dbReference type="Gene3D" id="2.40.50.100">
    <property type="match status" value="1"/>
</dbReference>
<dbReference type="RefSeq" id="WP_096581851.1">
    <property type="nucleotide sequence ID" value="NZ_CAWNJS010000001.1"/>
</dbReference>
<evidence type="ECO:0000313" key="9">
    <source>
        <dbReference type="EMBL" id="BAZ01962.1"/>
    </source>
</evidence>
<organism evidence="9 10">
    <name type="scientific">Tolypothrix tenuis PCC 7101</name>
    <dbReference type="NCBI Taxonomy" id="231146"/>
    <lineage>
        <taxon>Bacteria</taxon>
        <taxon>Bacillati</taxon>
        <taxon>Cyanobacteriota</taxon>
        <taxon>Cyanophyceae</taxon>
        <taxon>Nostocales</taxon>
        <taxon>Tolypothrichaceae</taxon>
        <taxon>Tolypothrix</taxon>
    </lineage>
</organism>
<evidence type="ECO:0000259" key="8">
    <source>
        <dbReference type="Pfam" id="PF26002"/>
    </source>
</evidence>
<dbReference type="PANTHER" id="PTHR30386:SF26">
    <property type="entry name" value="TRANSPORT PROTEIN COMB"/>
    <property type="match status" value="1"/>
</dbReference>
<dbReference type="SUPFAM" id="SSF51230">
    <property type="entry name" value="Single hybrid motif"/>
    <property type="match status" value="1"/>
</dbReference>
<gene>
    <name evidence="9" type="ORF">NIES37_59690</name>
</gene>
<dbReference type="EMBL" id="AP018248">
    <property type="protein sequence ID" value="BAZ01962.1"/>
    <property type="molecule type" value="Genomic_DNA"/>
</dbReference>
<sequence>MLSDTSPDTFLSVSQSPKPIHIDVGTEGLQTATMDEFLPPLGIWTKLSGWVILAGFGAAVVLASIAPYNVVVKAPAIVRPAGELRLVQAAMEGTVKQIAVQENQVVSEGDAIAILEDSQLQTKASLLRGSIQQNQLQLAQIAAGLAALDGKITAETTAMQRSMTSAQAQLRRNQRDYQDLHVSTETEVKEAKAALSLAEDELKRYRSLSESGAITQLQIREKESAQQTAQAQLERATSKLNPSQATVAIAQEQIALAQAQGQSTLATLRKEREALIQERLTVKSQIYKDQKDLKQLEIDQQKAIVRSPKSGTILKLELRNPGQVVRSGDTIAQIAPTQNSFLIKARVAAQDVGNIKLCTASEIQTCREGKVFLRVSAYPYTDYGTLTGAVRAISPDAITSQGSNAANNSAPYYEVTIAPEKLYLERNYKKYPIKAGMEVSAEIVAQEETVLTFILRKARLLTKL</sequence>
<keyword evidence="3 7" id="KW-0812">Transmembrane</keyword>
<dbReference type="PRINTS" id="PR01490">
    <property type="entry name" value="RTXTOXIND"/>
</dbReference>
<dbReference type="Proteomes" id="UP000218785">
    <property type="component" value="Chromosome"/>
</dbReference>
<dbReference type="InterPro" id="IPR011053">
    <property type="entry name" value="Single_hybrid_motif"/>
</dbReference>
<comment type="subcellular location">
    <subcellularLocation>
        <location evidence="1">Membrane</location>
        <topology evidence="1">Single-pass membrane protein</topology>
    </subcellularLocation>
</comment>
<feature type="transmembrane region" description="Helical" evidence="7">
    <location>
        <begin position="47"/>
        <end position="71"/>
    </location>
</feature>
<evidence type="ECO:0000256" key="3">
    <source>
        <dbReference type="ARBA" id="ARBA00022692"/>
    </source>
</evidence>